<comment type="similarity">
    <text evidence="2">Belongs to the bacterial phospholipase C family.</text>
</comment>
<keyword evidence="5" id="KW-0378">Hydrolase</keyword>
<reference evidence="10 11" key="1">
    <citation type="submission" date="2019-06" db="EMBL/GenBank/DDBJ databases">
        <title>Sequencing the genomes of 1000 actinobacteria strains.</title>
        <authorList>
            <person name="Klenk H.-P."/>
        </authorList>
    </citation>
    <scope>NUCLEOTIDE SEQUENCE [LARGE SCALE GENOMIC DNA]</scope>
    <source>
        <strain evidence="10 11">DSM 18082</strain>
    </source>
</reference>
<proteinExistence type="inferred from homology"/>
<dbReference type="PANTHER" id="PTHR31956">
    <property type="entry name" value="NON-SPECIFIC PHOSPHOLIPASE C4-RELATED"/>
    <property type="match status" value="1"/>
</dbReference>
<dbReference type="InterPro" id="IPR017850">
    <property type="entry name" value="Alkaline_phosphatase_core_sf"/>
</dbReference>
<keyword evidence="11" id="KW-1185">Reference proteome</keyword>
<dbReference type="EMBL" id="VFOQ01000003">
    <property type="protein sequence ID" value="TQL56507.1"/>
    <property type="molecule type" value="Genomic_DNA"/>
</dbReference>
<dbReference type="Pfam" id="PF04185">
    <property type="entry name" value="Phosphoesterase"/>
    <property type="match status" value="1"/>
</dbReference>
<evidence type="ECO:0000256" key="1">
    <source>
        <dbReference type="ARBA" id="ARBA00004191"/>
    </source>
</evidence>
<comment type="catalytic activity">
    <reaction evidence="7">
        <text>a 1,2-diacyl-sn-glycero-3-phosphocholine + H2O = phosphocholine + a 1,2-diacyl-sn-glycerol + H(+)</text>
        <dbReference type="Rhea" id="RHEA:10604"/>
        <dbReference type="ChEBI" id="CHEBI:15377"/>
        <dbReference type="ChEBI" id="CHEBI:15378"/>
        <dbReference type="ChEBI" id="CHEBI:17815"/>
        <dbReference type="ChEBI" id="CHEBI:57643"/>
        <dbReference type="ChEBI" id="CHEBI:295975"/>
        <dbReference type="EC" id="3.1.4.3"/>
    </reaction>
    <physiologicalReaction direction="left-to-right" evidence="7">
        <dbReference type="Rhea" id="RHEA:10605"/>
    </physiologicalReaction>
</comment>
<keyword evidence="4" id="KW-0134">Cell wall</keyword>
<evidence type="ECO:0000313" key="9">
    <source>
        <dbReference type="EMBL" id="TQL56507.1"/>
    </source>
</evidence>
<comment type="caution">
    <text evidence="10">The sequence shown here is derived from an EMBL/GenBank/DDBJ whole genome shotgun (WGS) entry which is preliminary data.</text>
</comment>
<evidence type="ECO:0000256" key="4">
    <source>
        <dbReference type="ARBA" id="ARBA00022512"/>
    </source>
</evidence>
<name>A0A542ZP24_9MICO</name>
<organism evidence="10 11">
    <name type="scientific">Oryzihumus leptocrescens</name>
    <dbReference type="NCBI Taxonomy" id="297536"/>
    <lineage>
        <taxon>Bacteria</taxon>
        <taxon>Bacillati</taxon>
        <taxon>Actinomycetota</taxon>
        <taxon>Actinomycetes</taxon>
        <taxon>Micrococcales</taxon>
        <taxon>Intrasporangiaceae</taxon>
        <taxon>Oryzihumus</taxon>
    </lineage>
</organism>
<dbReference type="CDD" id="cd16013">
    <property type="entry name" value="AcpA"/>
    <property type="match status" value="1"/>
</dbReference>
<dbReference type="PANTHER" id="PTHR31956:SF1">
    <property type="entry name" value="NON-SPECIFIC PHOSPHOLIPASE C1"/>
    <property type="match status" value="1"/>
</dbReference>
<feature type="signal peptide" evidence="8">
    <location>
        <begin position="1"/>
        <end position="29"/>
    </location>
</feature>
<dbReference type="Gene3D" id="3.40.720.10">
    <property type="entry name" value="Alkaline Phosphatase, subunit A"/>
    <property type="match status" value="2"/>
</dbReference>
<dbReference type="InterPro" id="IPR007312">
    <property type="entry name" value="Phosphoesterase"/>
</dbReference>
<evidence type="ECO:0000313" key="10">
    <source>
        <dbReference type="EMBL" id="TQL62006.1"/>
    </source>
</evidence>
<dbReference type="RefSeq" id="WP_141789715.1">
    <property type="nucleotide sequence ID" value="NZ_BAAAKX010000011.1"/>
</dbReference>
<evidence type="ECO:0000256" key="3">
    <source>
        <dbReference type="ARBA" id="ARBA00012018"/>
    </source>
</evidence>
<keyword evidence="8" id="KW-0732">Signal</keyword>
<evidence type="ECO:0000313" key="11">
    <source>
        <dbReference type="Proteomes" id="UP000319514"/>
    </source>
</evidence>
<evidence type="ECO:0000256" key="7">
    <source>
        <dbReference type="ARBA" id="ARBA00048421"/>
    </source>
</evidence>
<evidence type="ECO:0000256" key="8">
    <source>
        <dbReference type="SAM" id="SignalP"/>
    </source>
</evidence>
<evidence type="ECO:0000256" key="6">
    <source>
        <dbReference type="ARBA" id="ARBA00023026"/>
    </source>
</evidence>
<dbReference type="EMBL" id="VFOQ01000001">
    <property type="protein sequence ID" value="TQL62006.1"/>
    <property type="molecule type" value="Genomic_DNA"/>
</dbReference>
<gene>
    <name evidence="10" type="ORF">FB474_3435</name>
    <name evidence="9" type="ORF">FB474_4124</name>
</gene>
<feature type="chain" id="PRO_5033843512" description="phospholipase C" evidence="8">
    <location>
        <begin position="30"/>
        <end position="420"/>
    </location>
</feature>
<keyword evidence="4" id="KW-0964">Secreted</keyword>
<keyword evidence="6" id="KW-0843">Virulence</keyword>
<dbReference type="AlphaFoldDB" id="A0A542ZP24"/>
<accession>A0A542ZP24</accession>
<evidence type="ECO:0000256" key="2">
    <source>
        <dbReference type="ARBA" id="ARBA00009717"/>
    </source>
</evidence>
<dbReference type="Proteomes" id="UP000319514">
    <property type="component" value="Unassembled WGS sequence"/>
</dbReference>
<dbReference type="InterPro" id="IPR006311">
    <property type="entry name" value="TAT_signal"/>
</dbReference>
<comment type="subcellular location">
    <subcellularLocation>
        <location evidence="1">Secreted</location>
        <location evidence="1">Cell wall</location>
    </subcellularLocation>
</comment>
<dbReference type="PROSITE" id="PS51318">
    <property type="entry name" value="TAT"/>
    <property type="match status" value="1"/>
</dbReference>
<sequence length="420" mass="46080">MEISRRQLLAGTGAALGAAALEQALPASAATPTLPAPADSGIDHVVVVMMENRSFDHYLGWLPGANGKQAGLTYTDRYGVTRQTHHLTDTQGCAHPDPDHSYEGGRVQYNDGRCDGWLRSGDNDEFAIGYYTDADLAFYGRAARDWTVCDGYFSAILAETYPNRFYQHSAQTDRIHNSTAISTMPTIWDRLKDAGVTGTYYYNDTPFLALWGDKYVDISQPYSAFLADAKAGTLPAVSFVDPKFLDESTGSSADDHPHADIRAGQYFLDQVYEAVTTSPNWGRTALVINYDEWGGFYDHVAPTTAPDAHPEYGSLRGFRVPCLVVSPRARRSHVAHGVYDHTSVLKMIEWRWGLAPLTPRDAAANNLAEVLDFSTTNLAAPRYDVPAFAGTPCPPGGFADYEDWHALKDLATKHGWSLPA</sequence>
<dbReference type="GO" id="GO:0034480">
    <property type="term" value="F:phosphatidylcholine phospholipase C activity"/>
    <property type="evidence" value="ECO:0007669"/>
    <property type="project" value="UniProtKB-EC"/>
</dbReference>
<dbReference type="OrthoDB" id="4181857at2"/>
<evidence type="ECO:0000256" key="5">
    <source>
        <dbReference type="ARBA" id="ARBA00022801"/>
    </source>
</evidence>
<dbReference type="EC" id="3.1.4.3" evidence="3"/>
<protein>
    <recommendedName>
        <fullName evidence="3">phospholipase C</fullName>
        <ecNumber evidence="3">3.1.4.3</ecNumber>
    </recommendedName>
</protein>